<evidence type="ECO:0000313" key="7">
    <source>
        <dbReference type="Proteomes" id="UP000712673"/>
    </source>
</evidence>
<dbReference type="InterPro" id="IPR050327">
    <property type="entry name" value="Proton-linked_MCT"/>
</dbReference>
<dbReference type="PANTHER" id="PTHR11360:SF284">
    <property type="entry name" value="EG:103B4.3 PROTEIN-RELATED"/>
    <property type="match status" value="1"/>
</dbReference>
<evidence type="ECO:0000256" key="2">
    <source>
        <dbReference type="ARBA" id="ARBA00022989"/>
    </source>
</evidence>
<feature type="transmembrane region" description="Helical" evidence="4">
    <location>
        <begin position="39"/>
        <end position="63"/>
    </location>
</feature>
<feature type="transmembrane region" description="Helical" evidence="4">
    <location>
        <begin position="234"/>
        <end position="254"/>
    </location>
</feature>
<evidence type="ECO:0000256" key="4">
    <source>
        <dbReference type="SAM" id="Phobius"/>
    </source>
</evidence>
<feature type="transmembrane region" description="Helical" evidence="4">
    <location>
        <begin position="260"/>
        <end position="282"/>
    </location>
</feature>
<keyword evidence="2 4" id="KW-1133">Transmembrane helix</keyword>
<feature type="transmembrane region" description="Helical" evidence="4">
    <location>
        <begin position="192"/>
        <end position="213"/>
    </location>
</feature>
<dbReference type="Gene3D" id="1.20.1250.20">
    <property type="entry name" value="MFS general substrate transporter like domains"/>
    <property type="match status" value="2"/>
</dbReference>
<comment type="caution">
    <text evidence="6">The sequence shown here is derived from an EMBL/GenBank/DDBJ whole genome shotgun (WGS) entry which is preliminary data.</text>
</comment>
<evidence type="ECO:0000313" key="6">
    <source>
        <dbReference type="EMBL" id="MBM3223539.1"/>
    </source>
</evidence>
<evidence type="ECO:0000256" key="3">
    <source>
        <dbReference type="ARBA" id="ARBA00023136"/>
    </source>
</evidence>
<keyword evidence="1 4" id="KW-0812">Transmembrane</keyword>
<feature type="transmembrane region" description="Helical" evidence="4">
    <location>
        <begin position="323"/>
        <end position="345"/>
    </location>
</feature>
<feature type="non-terminal residue" evidence="6">
    <location>
        <position position="1"/>
    </location>
</feature>
<name>A0A937W142_UNCTE</name>
<dbReference type="InterPro" id="IPR036259">
    <property type="entry name" value="MFS_trans_sf"/>
</dbReference>
<dbReference type="EMBL" id="VGLS01000158">
    <property type="protein sequence ID" value="MBM3223539.1"/>
    <property type="molecule type" value="Genomic_DNA"/>
</dbReference>
<dbReference type="InterPro" id="IPR011701">
    <property type="entry name" value="MFS"/>
</dbReference>
<feature type="transmembrane region" description="Helical" evidence="4">
    <location>
        <begin position="105"/>
        <end position="123"/>
    </location>
</feature>
<sequence>GVGAAFDWWGPRRMFPVAVLLLSLGFWLCSQMTELWEFYLYYGFLVGTGFTAVGFIPHVALVARWFDRRRGLATSLALAGTGVGSFLLAPLSAWLIALYGWRQSYLVYAAIIPGALIPLILLVHRNRPADLGLHPDGASAPTPVRPLASRFADASRAPYAAAFTTRSFWALSGVIFAIACNLMLLTVHQNQYLIDLGFSPAFAAWMLGLSGLLRSGGSVLWGTVSDRMSREASFTIATLLGVIALLCLLSAQGAHHTWRVVVFVALMGLGYGGTSVIYSTAAANLFQGPHFGKILGLMEIGFGLGASLGSAMAGMIFDYFQTYVPAFYITIGLMLASIAGIWIAAPRATRQAVQVQSLSQPRTR</sequence>
<gene>
    <name evidence="6" type="ORF">FJZ47_07040</name>
</gene>
<dbReference type="AlphaFoldDB" id="A0A937W142"/>
<feature type="transmembrane region" description="Helical" evidence="4">
    <location>
        <begin position="75"/>
        <end position="99"/>
    </location>
</feature>
<evidence type="ECO:0000256" key="1">
    <source>
        <dbReference type="ARBA" id="ARBA00022692"/>
    </source>
</evidence>
<organism evidence="6 7">
    <name type="scientific">Tectimicrobiota bacterium</name>
    <dbReference type="NCBI Taxonomy" id="2528274"/>
    <lineage>
        <taxon>Bacteria</taxon>
        <taxon>Pseudomonadati</taxon>
        <taxon>Nitrospinota/Tectimicrobiota group</taxon>
        <taxon>Candidatus Tectimicrobiota</taxon>
    </lineage>
</organism>
<dbReference type="InterPro" id="IPR020846">
    <property type="entry name" value="MFS_dom"/>
</dbReference>
<dbReference type="GO" id="GO:0022857">
    <property type="term" value="F:transmembrane transporter activity"/>
    <property type="evidence" value="ECO:0007669"/>
    <property type="project" value="InterPro"/>
</dbReference>
<dbReference type="PROSITE" id="PS50850">
    <property type="entry name" value="MFS"/>
    <property type="match status" value="1"/>
</dbReference>
<dbReference type="PANTHER" id="PTHR11360">
    <property type="entry name" value="MONOCARBOXYLATE TRANSPORTER"/>
    <property type="match status" value="1"/>
</dbReference>
<dbReference type="SUPFAM" id="SSF103473">
    <property type="entry name" value="MFS general substrate transporter"/>
    <property type="match status" value="1"/>
</dbReference>
<feature type="transmembrane region" description="Helical" evidence="4">
    <location>
        <begin position="168"/>
        <end position="186"/>
    </location>
</feature>
<reference evidence="6" key="1">
    <citation type="submission" date="2019-03" db="EMBL/GenBank/DDBJ databases">
        <title>Lake Tanganyika Metagenome-Assembled Genomes (MAGs).</title>
        <authorList>
            <person name="Tran P."/>
        </authorList>
    </citation>
    <scope>NUCLEOTIDE SEQUENCE</scope>
    <source>
        <strain evidence="6">K_DeepCast_65m_m2_066</strain>
    </source>
</reference>
<feature type="transmembrane region" description="Helical" evidence="4">
    <location>
        <begin position="14"/>
        <end position="33"/>
    </location>
</feature>
<accession>A0A937W142</accession>
<proteinExistence type="predicted"/>
<feature type="domain" description="Major facilitator superfamily (MFS) profile" evidence="5">
    <location>
        <begin position="1"/>
        <end position="349"/>
    </location>
</feature>
<keyword evidence="3 4" id="KW-0472">Membrane</keyword>
<feature type="transmembrane region" description="Helical" evidence="4">
    <location>
        <begin position="294"/>
        <end position="317"/>
    </location>
</feature>
<evidence type="ECO:0000259" key="5">
    <source>
        <dbReference type="PROSITE" id="PS50850"/>
    </source>
</evidence>
<protein>
    <submittedName>
        <fullName evidence="6">MFS transporter</fullName>
    </submittedName>
</protein>
<dbReference type="Pfam" id="PF07690">
    <property type="entry name" value="MFS_1"/>
    <property type="match status" value="1"/>
</dbReference>
<dbReference type="Proteomes" id="UP000712673">
    <property type="component" value="Unassembled WGS sequence"/>
</dbReference>